<keyword evidence="2" id="KW-1185">Reference proteome</keyword>
<accession>A0A397JLE4</accession>
<proteinExistence type="predicted"/>
<organism evidence="1 2">
    <name type="scientific">Diversispora epigaea</name>
    <dbReference type="NCBI Taxonomy" id="1348612"/>
    <lineage>
        <taxon>Eukaryota</taxon>
        <taxon>Fungi</taxon>
        <taxon>Fungi incertae sedis</taxon>
        <taxon>Mucoromycota</taxon>
        <taxon>Glomeromycotina</taxon>
        <taxon>Glomeromycetes</taxon>
        <taxon>Diversisporales</taxon>
        <taxon>Diversisporaceae</taxon>
        <taxon>Diversispora</taxon>
    </lineage>
</organism>
<evidence type="ECO:0000313" key="2">
    <source>
        <dbReference type="Proteomes" id="UP000266861"/>
    </source>
</evidence>
<sequence length="151" mass="18011">MDETRNNYCLEVESSKWSLPNFLEWRSDFCDFANRKIENINWKKQLKKVIVNKDNLYDESMVNKARDLLSDFKDYKDDPEVKEFWRQHGGSNRVNFSRSMSPESGLQLILLDRNYNLLLELKVEVLKLKMDLFENNLNYVKLMSCMLVVGK</sequence>
<reference evidence="1 2" key="1">
    <citation type="submission" date="2018-08" db="EMBL/GenBank/DDBJ databases">
        <title>Genome and evolution of the arbuscular mycorrhizal fungus Diversispora epigaea (formerly Glomus versiforme) and its bacterial endosymbionts.</title>
        <authorList>
            <person name="Sun X."/>
            <person name="Fei Z."/>
            <person name="Harrison M."/>
        </authorList>
    </citation>
    <scope>NUCLEOTIDE SEQUENCE [LARGE SCALE GENOMIC DNA]</scope>
    <source>
        <strain evidence="1 2">IT104</strain>
    </source>
</reference>
<dbReference type="Proteomes" id="UP000266861">
    <property type="component" value="Unassembled WGS sequence"/>
</dbReference>
<dbReference type="AlphaFoldDB" id="A0A397JLE4"/>
<comment type="caution">
    <text evidence="1">The sequence shown here is derived from an EMBL/GenBank/DDBJ whole genome shotgun (WGS) entry which is preliminary data.</text>
</comment>
<protein>
    <submittedName>
        <fullName evidence="1">Uncharacterized protein</fullName>
    </submittedName>
</protein>
<gene>
    <name evidence="1" type="ORF">Glove_26g119</name>
</gene>
<evidence type="ECO:0000313" key="1">
    <source>
        <dbReference type="EMBL" id="RHZ88132.1"/>
    </source>
</evidence>
<dbReference type="EMBL" id="PQFF01000024">
    <property type="protein sequence ID" value="RHZ88132.1"/>
    <property type="molecule type" value="Genomic_DNA"/>
</dbReference>
<name>A0A397JLE4_9GLOM</name>
<dbReference type="OrthoDB" id="2447733at2759"/>